<dbReference type="PANTHER" id="PTHR47628:SF1">
    <property type="entry name" value="ALIPHATIC AMIDASE EXPRESSION-REGULATING PROTEIN"/>
    <property type="match status" value="1"/>
</dbReference>
<comment type="similarity">
    <text evidence="1">Belongs to the leucine-binding protein family.</text>
</comment>
<dbReference type="AlphaFoldDB" id="A0A917FV07"/>
<dbReference type="InterPro" id="IPR028081">
    <property type="entry name" value="Leu-bd"/>
</dbReference>
<accession>A0A917FV07</accession>
<name>A0A917FV07_9NOCA</name>
<proteinExistence type="inferred from homology"/>
<evidence type="ECO:0000256" key="2">
    <source>
        <dbReference type="ARBA" id="ARBA00022729"/>
    </source>
</evidence>
<gene>
    <name evidence="4" type="ORF">GCM10007304_16690</name>
</gene>
<evidence type="ECO:0000259" key="3">
    <source>
        <dbReference type="Pfam" id="PF13458"/>
    </source>
</evidence>
<protein>
    <recommendedName>
        <fullName evidence="3">Leucine-binding protein domain-containing protein</fullName>
    </recommendedName>
</protein>
<dbReference type="Proteomes" id="UP000654257">
    <property type="component" value="Unassembled WGS sequence"/>
</dbReference>
<organism evidence="4 5">
    <name type="scientific">Rhodococcoides trifolii</name>
    <dbReference type="NCBI Taxonomy" id="908250"/>
    <lineage>
        <taxon>Bacteria</taxon>
        <taxon>Bacillati</taxon>
        <taxon>Actinomycetota</taxon>
        <taxon>Actinomycetes</taxon>
        <taxon>Mycobacteriales</taxon>
        <taxon>Nocardiaceae</taxon>
        <taxon>Rhodococcoides</taxon>
    </lineage>
</organism>
<feature type="domain" description="Leucine-binding protein" evidence="3">
    <location>
        <begin position="23"/>
        <end position="313"/>
    </location>
</feature>
<reference evidence="4" key="1">
    <citation type="journal article" date="2014" name="Int. J. Syst. Evol. Microbiol.">
        <title>Complete genome sequence of Corynebacterium casei LMG S-19264T (=DSM 44701T), isolated from a smear-ripened cheese.</title>
        <authorList>
            <consortium name="US DOE Joint Genome Institute (JGI-PGF)"/>
            <person name="Walter F."/>
            <person name="Albersmeier A."/>
            <person name="Kalinowski J."/>
            <person name="Ruckert C."/>
        </authorList>
    </citation>
    <scope>NUCLEOTIDE SEQUENCE</scope>
    <source>
        <strain evidence="4">CCM 7905</strain>
    </source>
</reference>
<dbReference type="PANTHER" id="PTHR47628">
    <property type="match status" value="1"/>
</dbReference>
<evidence type="ECO:0000313" key="5">
    <source>
        <dbReference type="Proteomes" id="UP000654257"/>
    </source>
</evidence>
<dbReference type="EMBL" id="BMCU01000002">
    <property type="protein sequence ID" value="GGG03274.1"/>
    <property type="molecule type" value="Genomic_DNA"/>
</dbReference>
<dbReference type="Gene3D" id="3.40.50.2300">
    <property type="match status" value="2"/>
</dbReference>
<comment type="caution">
    <text evidence="4">The sequence shown here is derived from an EMBL/GenBank/DDBJ whole genome shotgun (WGS) entry which is preliminary data.</text>
</comment>
<evidence type="ECO:0000313" key="4">
    <source>
        <dbReference type="EMBL" id="GGG03274.1"/>
    </source>
</evidence>
<dbReference type="Pfam" id="PF13458">
    <property type="entry name" value="Peripla_BP_6"/>
    <property type="match status" value="1"/>
</dbReference>
<sequence length="353" mass="37578">MSLHVAMIDSLEAKVVGTDSRALRIGVALPMTGVLGQVGPSALDAVLLAADEIRAYRGRSERSLQLVLVDSGDTASNVAREVSQLAHGGLVDAFVGLHTSDRMSAIESALGSSTMPYICTPSHEGVDHAGGVFCSGESPVQSTSGLSWVMRERGALVWAVLGTDYLWPQVMRGATRAEINRNGGVVLLDTLLPVGAVGPGMADVVKSLRRLGIQGVVLNMPGRDLADALSSLSAASLDRSLVRYSGGLEENVLYAINGDRSGNLYSALHSFESLDSPRRRALNDRYRSAYGDDSPVLNSWAEHCYDGVHFLANLDSRDLLPGRDRPNHGAAQTLQPTYDMHLAVAAGTRFEVL</sequence>
<evidence type="ECO:0000256" key="1">
    <source>
        <dbReference type="ARBA" id="ARBA00010062"/>
    </source>
</evidence>
<keyword evidence="5" id="KW-1185">Reference proteome</keyword>
<keyword evidence="2" id="KW-0732">Signal</keyword>
<dbReference type="SUPFAM" id="SSF53822">
    <property type="entry name" value="Periplasmic binding protein-like I"/>
    <property type="match status" value="1"/>
</dbReference>
<reference evidence="4" key="2">
    <citation type="submission" date="2020-09" db="EMBL/GenBank/DDBJ databases">
        <authorList>
            <person name="Sun Q."/>
            <person name="Sedlacek I."/>
        </authorList>
    </citation>
    <scope>NUCLEOTIDE SEQUENCE</scope>
    <source>
        <strain evidence="4">CCM 7905</strain>
    </source>
</reference>
<dbReference type="InterPro" id="IPR028082">
    <property type="entry name" value="Peripla_BP_I"/>
</dbReference>
<dbReference type="RefSeq" id="WP_188544357.1">
    <property type="nucleotide sequence ID" value="NZ_BMCU01000002.1"/>
</dbReference>